<dbReference type="Gene3D" id="3.10.350.10">
    <property type="entry name" value="LysM domain"/>
    <property type="match status" value="1"/>
</dbReference>
<dbReference type="Pfam" id="PF01476">
    <property type="entry name" value="LysM"/>
    <property type="match status" value="1"/>
</dbReference>
<evidence type="ECO:0000313" key="5">
    <source>
        <dbReference type="EMBL" id="NID14146.1"/>
    </source>
</evidence>
<feature type="signal peptide" evidence="3">
    <location>
        <begin position="1"/>
        <end position="25"/>
    </location>
</feature>
<keyword evidence="3" id="KW-0732">Signal</keyword>
<evidence type="ECO:0000256" key="2">
    <source>
        <dbReference type="SAM" id="MobiDB-lite"/>
    </source>
</evidence>
<dbReference type="PANTHER" id="PTHR37423">
    <property type="entry name" value="SOLUBLE LYTIC MUREIN TRANSGLYCOSYLASE-RELATED"/>
    <property type="match status" value="1"/>
</dbReference>
<accession>A0A7X5TMU3</accession>
<dbReference type="PANTHER" id="PTHR37423:SF2">
    <property type="entry name" value="MEMBRANE-BOUND LYTIC MUREIN TRANSGLYCOSYLASE C"/>
    <property type="match status" value="1"/>
</dbReference>
<evidence type="ECO:0000256" key="3">
    <source>
        <dbReference type="SAM" id="SignalP"/>
    </source>
</evidence>
<organism evidence="5 6">
    <name type="scientific">Luteibacter yeojuensis</name>
    <dbReference type="NCBI Taxonomy" id="345309"/>
    <lineage>
        <taxon>Bacteria</taxon>
        <taxon>Pseudomonadati</taxon>
        <taxon>Pseudomonadota</taxon>
        <taxon>Gammaproteobacteria</taxon>
        <taxon>Lysobacterales</taxon>
        <taxon>Rhodanobacteraceae</taxon>
        <taxon>Luteibacter</taxon>
    </lineage>
</organism>
<dbReference type="Pfam" id="PF01464">
    <property type="entry name" value="SLT"/>
    <property type="match status" value="1"/>
</dbReference>
<proteinExistence type="inferred from homology"/>
<feature type="chain" id="PRO_5030542889" evidence="3">
    <location>
        <begin position="26"/>
        <end position="508"/>
    </location>
</feature>
<dbReference type="InterPro" id="IPR036779">
    <property type="entry name" value="LysM_dom_sf"/>
</dbReference>
<protein>
    <submittedName>
        <fullName evidence="5">Transglycosylase SLT domain-containing protein</fullName>
    </submittedName>
</protein>
<dbReference type="PROSITE" id="PS51782">
    <property type="entry name" value="LYSM"/>
    <property type="match status" value="1"/>
</dbReference>
<dbReference type="Proteomes" id="UP000518878">
    <property type="component" value="Unassembled WGS sequence"/>
</dbReference>
<comment type="caution">
    <text evidence="5">The sequence shown here is derived from an EMBL/GenBank/DDBJ whole genome shotgun (WGS) entry which is preliminary data.</text>
</comment>
<feature type="domain" description="LysM" evidence="4">
    <location>
        <begin position="460"/>
        <end position="504"/>
    </location>
</feature>
<dbReference type="EMBL" id="JAAQTL010000001">
    <property type="protein sequence ID" value="NID14146.1"/>
    <property type="molecule type" value="Genomic_DNA"/>
</dbReference>
<feature type="compositionally biased region" description="Acidic residues" evidence="2">
    <location>
        <begin position="112"/>
        <end position="121"/>
    </location>
</feature>
<reference evidence="5 6" key="1">
    <citation type="journal article" date="2006" name="Int. J. Syst. Evol. Microbiol.">
        <title>Dyella yeojuensis sp. nov., isolated from greenhouse soil in Korea.</title>
        <authorList>
            <person name="Kim B.Y."/>
            <person name="Weon H.Y."/>
            <person name="Lee K.H."/>
            <person name="Seok S.J."/>
            <person name="Kwon S.W."/>
            <person name="Go S.J."/>
            <person name="Stackebrandt E."/>
        </authorList>
    </citation>
    <scope>NUCLEOTIDE SEQUENCE [LARGE SCALE GENOMIC DNA]</scope>
    <source>
        <strain evidence="5 6">DSM 17673</strain>
    </source>
</reference>
<comment type="similarity">
    <text evidence="1">Belongs to the transglycosylase Slt family.</text>
</comment>
<gene>
    <name evidence="5" type="ORF">HBF32_01525</name>
</gene>
<dbReference type="CDD" id="cd00118">
    <property type="entry name" value="LysM"/>
    <property type="match status" value="1"/>
</dbReference>
<evidence type="ECO:0000256" key="1">
    <source>
        <dbReference type="ARBA" id="ARBA00007734"/>
    </source>
</evidence>
<evidence type="ECO:0000313" key="6">
    <source>
        <dbReference type="Proteomes" id="UP000518878"/>
    </source>
</evidence>
<dbReference type="SMART" id="SM00257">
    <property type="entry name" value="LysM"/>
    <property type="match status" value="1"/>
</dbReference>
<evidence type="ECO:0000259" key="4">
    <source>
        <dbReference type="PROSITE" id="PS51782"/>
    </source>
</evidence>
<dbReference type="SUPFAM" id="SSF53955">
    <property type="entry name" value="Lysozyme-like"/>
    <property type="match status" value="1"/>
</dbReference>
<feature type="region of interest" description="Disordered" evidence="2">
    <location>
        <begin position="112"/>
        <end position="133"/>
    </location>
</feature>
<name>A0A7X5TMU3_9GAMM</name>
<dbReference type="InterPro" id="IPR023346">
    <property type="entry name" value="Lysozyme-like_dom_sf"/>
</dbReference>
<dbReference type="PROSITE" id="PS51257">
    <property type="entry name" value="PROKAR_LIPOPROTEIN"/>
    <property type="match status" value="1"/>
</dbReference>
<dbReference type="InterPro" id="IPR018392">
    <property type="entry name" value="LysM"/>
</dbReference>
<dbReference type="SUPFAM" id="SSF54106">
    <property type="entry name" value="LysM domain"/>
    <property type="match status" value="1"/>
</dbReference>
<sequence>MSVRIPRPFLILPLAILAGCASSGAPRSGKATPEVNALYDRMNQASKGYEASIDQARRGDTPEADRTRKQALDQLKDASARCALTAGCDQQRFAAVFDRLLRLKDGSFIEGENADDTEQEGEAGAQPGDVAGSVAIGSLPQAQRSVTMLKGQQFSDLMVMNGPVKAALEMWLTQLRPNLMDAYVNYQMMRYKMWPAYKKADLPEALLFGIMAKESGGKVHAVSRSGASGPLQFMYATGLRFGLSNDGGFDQRFDPTMAAQANAEYIDEQLGVFNNNLELTLAAYNGGEGRMRRIAAANPGAGFYDPQIYGQMSAETRDYVPMVLAAAWLFLHPDSYHLTWPKVDGDAGEIVLKRPASIAELTVCLGSAQGMSEGWFRTLRNLNPRLDPQMSQPVGARLAVPKQLEKAYATSCTDGPWPILASDLHNAVKILAPAPPAATSAALANASTPASSKASPGASKRYTVRRGDTLVAIARKSSCADVEDIARMNGLKGHQLKVGQALKVPVCR</sequence>
<keyword evidence="6" id="KW-1185">Reference proteome</keyword>
<dbReference type="RefSeq" id="WP_166697873.1">
    <property type="nucleotide sequence ID" value="NZ_JAAQTL010000001.1"/>
</dbReference>
<dbReference type="Gene3D" id="1.10.530.10">
    <property type="match status" value="1"/>
</dbReference>
<dbReference type="AlphaFoldDB" id="A0A7X5TMU3"/>
<dbReference type="InterPro" id="IPR008258">
    <property type="entry name" value="Transglycosylase_SLT_dom_1"/>
</dbReference>